<evidence type="ECO:0000313" key="4">
    <source>
        <dbReference type="EMBL" id="BBH94794.1"/>
    </source>
</evidence>
<feature type="compositionally biased region" description="Low complexity" evidence="1">
    <location>
        <begin position="174"/>
        <end position="188"/>
    </location>
</feature>
<feature type="region of interest" description="Disordered" evidence="1">
    <location>
        <begin position="114"/>
        <end position="188"/>
    </location>
</feature>
<dbReference type="InterPro" id="IPR006949">
    <property type="entry name" value="Barrel_Baseplate_J-like"/>
</dbReference>
<evidence type="ECO:0000256" key="1">
    <source>
        <dbReference type="SAM" id="MobiDB-lite"/>
    </source>
</evidence>
<feature type="compositionally biased region" description="Low complexity" evidence="1">
    <location>
        <begin position="119"/>
        <end position="149"/>
    </location>
</feature>
<evidence type="ECO:0000256" key="2">
    <source>
        <dbReference type="SAM" id="Phobius"/>
    </source>
</evidence>
<accession>A0A455T7E2</accession>
<evidence type="ECO:0000259" key="3">
    <source>
        <dbReference type="Pfam" id="PF04865"/>
    </source>
</evidence>
<sequence length="652" mass="68136">MAKNHNSREQPRSEVLHSQAISIIEVRPEDTRQSVLTAIMTQEKLGRWQTVLILPAENKAFYRKVDFEGLRQLQRELHTQLVIIAPPDSKVAAYARQQRLPVFSSLEQYAATQRPPFAPAEEASSAEAERSASAPEPASRTGGEASAGTPPGPPTALARISDAEQESATAPERSAPSPGPTGALPPLLPALRPRLLPPLTRLNRAARSSFASKRAWLLFGIVIGLLLLASLTLIPLTQLFSGAAVAASVIITPETRDLKQIYTLSAQPGLPANAARHQISARFLASPELRQSRQVPASGHGVTPATRAEGILTFYNALPLPQSVPKGTILSDPSGVQVVTDQTAFLPAAAPPLESSASVPAHALQPGSKGNLPAFAFRASPCCANGITVQNPLAFSGGADPQPYTYVQQSDIDQASTALQTPLTAEAQRALQAQATANERFVGTVQCPALTSANQQAGDRAASVTVTVTVICSGEVYDQVGARVLAASLLTNDAARSPGPAYSLVGQIITSVVSVVPNPRQPGLLTVHVQAEGIWAYRLDDQERLRLANLIKGKTRDQALTLLKRQAGIHSASIVLSGPGSRLPDNAAAITIRVASAVGLKGSPLPTASVSSGLAQPSTTPQTLQPLGSSTPSVAPSPLPTATPAPGASSLP</sequence>
<proteinExistence type="predicted"/>
<feature type="transmembrane region" description="Helical" evidence="2">
    <location>
        <begin position="215"/>
        <end position="236"/>
    </location>
</feature>
<organism evidence="4">
    <name type="scientific">Thermogemmatispora argillosa</name>
    <dbReference type="NCBI Taxonomy" id="2045280"/>
    <lineage>
        <taxon>Bacteria</taxon>
        <taxon>Bacillati</taxon>
        <taxon>Chloroflexota</taxon>
        <taxon>Ktedonobacteria</taxon>
        <taxon>Thermogemmatisporales</taxon>
        <taxon>Thermogemmatisporaceae</taxon>
        <taxon>Thermogemmatispora</taxon>
    </lineage>
</organism>
<feature type="region of interest" description="Disordered" evidence="1">
    <location>
        <begin position="608"/>
        <end position="652"/>
    </location>
</feature>
<keyword evidence="2" id="KW-0812">Transmembrane</keyword>
<gene>
    <name evidence="4" type="ORF">KTA_29930</name>
</gene>
<keyword evidence="2" id="KW-1133">Transmembrane helix</keyword>
<dbReference type="Pfam" id="PF04865">
    <property type="entry name" value="Baseplate_J"/>
    <property type="match status" value="1"/>
</dbReference>
<keyword evidence="2" id="KW-0472">Membrane</keyword>
<dbReference type="AlphaFoldDB" id="A0A455T7E2"/>
<dbReference type="EMBL" id="AP019377">
    <property type="protein sequence ID" value="BBH94794.1"/>
    <property type="molecule type" value="Genomic_DNA"/>
</dbReference>
<reference evidence="4" key="1">
    <citation type="submission" date="2018-12" db="EMBL/GenBank/DDBJ databases">
        <title>Novel natural products biosynthetic potential of the class Ktedonobacteria.</title>
        <authorList>
            <person name="Zheng Y."/>
            <person name="Saitou A."/>
            <person name="Wang C.M."/>
            <person name="Toyoda A."/>
            <person name="Minakuchi Y."/>
            <person name="Sekiguchi Y."/>
            <person name="Ueda K."/>
            <person name="Takano H."/>
            <person name="Sakai Y."/>
            <person name="Yokota A."/>
            <person name="Yabe S."/>
        </authorList>
    </citation>
    <scope>NUCLEOTIDE SEQUENCE</scope>
    <source>
        <strain evidence="4">A3-2</strain>
    </source>
</reference>
<feature type="domain" description="Baseplate protein J-like barrel" evidence="3">
    <location>
        <begin position="321"/>
        <end position="398"/>
    </location>
</feature>
<name>A0A455T7E2_9CHLR</name>
<protein>
    <recommendedName>
        <fullName evidence="3">Baseplate protein J-like barrel domain-containing protein</fullName>
    </recommendedName>
</protein>
<feature type="compositionally biased region" description="Polar residues" evidence="1">
    <location>
        <begin position="608"/>
        <end position="628"/>
    </location>
</feature>